<feature type="non-terminal residue" evidence="1">
    <location>
        <position position="1"/>
    </location>
</feature>
<evidence type="ECO:0000313" key="1">
    <source>
        <dbReference type="EMBL" id="KKL60112.1"/>
    </source>
</evidence>
<dbReference type="EMBL" id="LAZR01029259">
    <property type="protein sequence ID" value="KKL60112.1"/>
    <property type="molecule type" value="Genomic_DNA"/>
</dbReference>
<protein>
    <submittedName>
        <fullName evidence="1">Uncharacterized protein</fullName>
    </submittedName>
</protein>
<sequence length="34" mass="3582">GLVTGRSEKSLRYAASGALKLAQEMEDAIDSAKD</sequence>
<organism evidence="1">
    <name type="scientific">marine sediment metagenome</name>
    <dbReference type="NCBI Taxonomy" id="412755"/>
    <lineage>
        <taxon>unclassified sequences</taxon>
        <taxon>metagenomes</taxon>
        <taxon>ecological metagenomes</taxon>
    </lineage>
</organism>
<reference evidence="1" key="1">
    <citation type="journal article" date="2015" name="Nature">
        <title>Complex archaea that bridge the gap between prokaryotes and eukaryotes.</title>
        <authorList>
            <person name="Spang A."/>
            <person name="Saw J.H."/>
            <person name="Jorgensen S.L."/>
            <person name="Zaremba-Niedzwiedzka K."/>
            <person name="Martijn J."/>
            <person name="Lind A.E."/>
            <person name="van Eijk R."/>
            <person name="Schleper C."/>
            <person name="Guy L."/>
            <person name="Ettema T.J."/>
        </authorList>
    </citation>
    <scope>NUCLEOTIDE SEQUENCE</scope>
</reference>
<gene>
    <name evidence="1" type="ORF">LCGC14_2208550</name>
</gene>
<name>A0A0F9GAC2_9ZZZZ</name>
<dbReference type="AlphaFoldDB" id="A0A0F9GAC2"/>
<accession>A0A0F9GAC2</accession>
<proteinExistence type="predicted"/>
<comment type="caution">
    <text evidence="1">The sequence shown here is derived from an EMBL/GenBank/DDBJ whole genome shotgun (WGS) entry which is preliminary data.</text>
</comment>